<keyword evidence="2" id="KW-1185">Reference proteome</keyword>
<evidence type="ECO:0008006" key="3">
    <source>
        <dbReference type="Google" id="ProtNLM"/>
    </source>
</evidence>
<accession>A0A8J2UI11</accession>
<dbReference type="Proteomes" id="UP000607559">
    <property type="component" value="Unassembled WGS sequence"/>
</dbReference>
<dbReference type="EMBL" id="BMJC01000006">
    <property type="protein sequence ID" value="GGB20944.1"/>
    <property type="molecule type" value="Genomic_DNA"/>
</dbReference>
<organism evidence="1 2">
    <name type="scientific">Puia dinghuensis</name>
    <dbReference type="NCBI Taxonomy" id="1792502"/>
    <lineage>
        <taxon>Bacteria</taxon>
        <taxon>Pseudomonadati</taxon>
        <taxon>Bacteroidota</taxon>
        <taxon>Chitinophagia</taxon>
        <taxon>Chitinophagales</taxon>
        <taxon>Chitinophagaceae</taxon>
        <taxon>Puia</taxon>
    </lineage>
</organism>
<comment type="caution">
    <text evidence="1">The sequence shown here is derived from an EMBL/GenBank/DDBJ whole genome shotgun (WGS) entry which is preliminary data.</text>
</comment>
<evidence type="ECO:0000313" key="2">
    <source>
        <dbReference type="Proteomes" id="UP000607559"/>
    </source>
</evidence>
<evidence type="ECO:0000313" key="1">
    <source>
        <dbReference type="EMBL" id="GGB20944.1"/>
    </source>
</evidence>
<reference evidence="1" key="2">
    <citation type="submission" date="2020-09" db="EMBL/GenBank/DDBJ databases">
        <authorList>
            <person name="Sun Q."/>
            <person name="Zhou Y."/>
        </authorList>
    </citation>
    <scope>NUCLEOTIDE SEQUENCE</scope>
    <source>
        <strain evidence="1">CGMCC 1.15448</strain>
    </source>
</reference>
<dbReference type="AlphaFoldDB" id="A0A8J2UI11"/>
<sequence>MKQAIGFVLALCLSTTSANCQDREPVIGELGGSVSKSLKDGSSGYGPSIGIEFTPIKEWLEVEMDVTPLMGSHSTDWTFDVLFKKPFTISRKIEFMAGLGPELSYSKTDNTVFGLEIAADVMYWPFKRIGFFIEPAYDIDFAKGNNQSIGVSGGLLIPFK</sequence>
<gene>
    <name evidence="1" type="ORF">GCM10011511_50890</name>
</gene>
<name>A0A8J2UI11_9BACT</name>
<dbReference type="RefSeq" id="WP_188937156.1">
    <property type="nucleotide sequence ID" value="NZ_BMJC01000006.1"/>
</dbReference>
<proteinExistence type="predicted"/>
<reference evidence="1" key="1">
    <citation type="journal article" date="2014" name="Int. J. Syst. Evol. Microbiol.">
        <title>Complete genome sequence of Corynebacterium casei LMG S-19264T (=DSM 44701T), isolated from a smear-ripened cheese.</title>
        <authorList>
            <consortium name="US DOE Joint Genome Institute (JGI-PGF)"/>
            <person name="Walter F."/>
            <person name="Albersmeier A."/>
            <person name="Kalinowski J."/>
            <person name="Ruckert C."/>
        </authorList>
    </citation>
    <scope>NUCLEOTIDE SEQUENCE</scope>
    <source>
        <strain evidence="1">CGMCC 1.15448</strain>
    </source>
</reference>
<protein>
    <recommendedName>
        <fullName evidence="3">Outer membrane protein beta-barrel domain-containing protein</fullName>
    </recommendedName>
</protein>